<dbReference type="SMART" id="SM00563">
    <property type="entry name" value="PlsC"/>
    <property type="match status" value="1"/>
</dbReference>
<comment type="catalytic activity">
    <reaction evidence="24">
        <text>hypoxanthine + NAD(+) + H2O = xanthine + NADH + H(+)</text>
        <dbReference type="Rhea" id="RHEA:24670"/>
        <dbReference type="ChEBI" id="CHEBI:15377"/>
        <dbReference type="ChEBI" id="CHEBI:15378"/>
        <dbReference type="ChEBI" id="CHEBI:17368"/>
        <dbReference type="ChEBI" id="CHEBI:17712"/>
        <dbReference type="ChEBI" id="CHEBI:57540"/>
        <dbReference type="ChEBI" id="CHEBI:57945"/>
        <dbReference type="EC" id="1.17.1.4"/>
    </reaction>
</comment>
<keyword evidence="28" id="KW-1185">Reference proteome</keyword>
<evidence type="ECO:0000256" key="16">
    <source>
        <dbReference type="ARBA" id="ARBA00023004"/>
    </source>
</evidence>
<dbReference type="GO" id="GO:0043546">
    <property type="term" value="F:molybdopterin cofactor binding"/>
    <property type="evidence" value="ECO:0007669"/>
    <property type="project" value="InterPro"/>
</dbReference>
<dbReference type="GO" id="GO:0046961">
    <property type="term" value="F:proton-transporting ATPase activity, rotational mechanism"/>
    <property type="evidence" value="ECO:0007669"/>
    <property type="project" value="InterPro"/>
</dbReference>
<comment type="subcellular location">
    <subcellularLocation>
        <location evidence="3">Peroxisome</location>
    </subcellularLocation>
</comment>
<dbReference type="GO" id="GO:0004854">
    <property type="term" value="F:xanthine dehydrogenase activity"/>
    <property type="evidence" value="ECO:0007669"/>
    <property type="project" value="UniProtKB-EC"/>
</dbReference>
<evidence type="ECO:0000256" key="5">
    <source>
        <dbReference type="ARBA" id="ARBA00008936"/>
    </source>
</evidence>
<dbReference type="InterPro" id="IPR008274">
    <property type="entry name" value="AldOxase/xan_DH_MoCoBD1"/>
</dbReference>
<protein>
    <recommendedName>
        <fullName evidence="7">xanthine dehydrogenase</fullName>
        <ecNumber evidence="7">1.17.1.4</ecNumber>
    </recommendedName>
</protein>
<dbReference type="InterPro" id="IPR000194">
    <property type="entry name" value="ATPase_F1/V1/A1_a/bsu_nucl-bd"/>
</dbReference>
<dbReference type="GO" id="GO:0033180">
    <property type="term" value="C:proton-transporting V-type ATPase, V1 domain"/>
    <property type="evidence" value="ECO:0007669"/>
    <property type="project" value="InterPro"/>
</dbReference>
<dbReference type="Gene3D" id="3.30.390.50">
    <property type="entry name" value="CO dehydrogenase flavoprotein, C-terminal domain"/>
    <property type="match status" value="1"/>
</dbReference>
<dbReference type="Pfam" id="PF02738">
    <property type="entry name" value="MoCoBD_1"/>
    <property type="match status" value="1"/>
</dbReference>
<evidence type="ECO:0000256" key="18">
    <source>
        <dbReference type="ARBA" id="ARBA00023027"/>
    </source>
</evidence>
<dbReference type="Pfam" id="PF22919">
    <property type="entry name" value="ATP-synt_VA_C"/>
    <property type="match status" value="1"/>
</dbReference>
<evidence type="ECO:0000313" key="27">
    <source>
        <dbReference type="EMBL" id="KAH0811285.1"/>
    </source>
</evidence>
<comment type="similarity">
    <text evidence="5">Belongs to the ATPase alpha/beta chains family.</text>
</comment>
<dbReference type="Gene3D" id="3.30.43.10">
    <property type="entry name" value="Uridine Diphospho-n-acetylenolpyruvylglucosamine Reductase, domain 2"/>
    <property type="match status" value="1"/>
</dbReference>
<dbReference type="SUPFAM" id="SSF54665">
    <property type="entry name" value="CO dehydrogenase molybdoprotein N-domain-like"/>
    <property type="match status" value="1"/>
</dbReference>
<dbReference type="PANTHER" id="PTHR45444">
    <property type="entry name" value="XANTHINE DEHYDROGENASE"/>
    <property type="match status" value="1"/>
</dbReference>
<dbReference type="InterPro" id="IPR046867">
    <property type="entry name" value="AldOxase/xan_DH_MoCoBD2"/>
</dbReference>
<dbReference type="EMBL" id="JABDTM020026914">
    <property type="protein sequence ID" value="KAH0811285.1"/>
    <property type="molecule type" value="Genomic_DNA"/>
</dbReference>
<keyword evidence="20" id="KW-0576">Peroxisome</keyword>
<keyword evidence="13" id="KW-0375">Hydrogen ion transport</keyword>
<evidence type="ECO:0000256" key="7">
    <source>
        <dbReference type="ARBA" id="ARBA00013123"/>
    </source>
</evidence>
<dbReference type="Gene3D" id="1.10.150.120">
    <property type="entry name" value="[2Fe-2S]-binding domain"/>
    <property type="match status" value="1"/>
</dbReference>
<dbReference type="Pfam" id="PF01315">
    <property type="entry name" value="Ald_Xan_dh_C"/>
    <property type="match status" value="1"/>
</dbReference>
<dbReference type="InterPro" id="IPR022879">
    <property type="entry name" value="V-ATPase_su_B/beta"/>
</dbReference>
<keyword evidence="8" id="KW-0813">Transport</keyword>
<gene>
    <name evidence="27" type="ORF">GEV33_011506</name>
</gene>
<dbReference type="EC" id="1.17.1.4" evidence="7"/>
<comment type="catalytic activity">
    <reaction evidence="23">
        <text>xanthine + NAD(+) + H2O = urate + NADH + H(+)</text>
        <dbReference type="Rhea" id="RHEA:16669"/>
        <dbReference type="ChEBI" id="CHEBI:15377"/>
        <dbReference type="ChEBI" id="CHEBI:15378"/>
        <dbReference type="ChEBI" id="CHEBI:17712"/>
        <dbReference type="ChEBI" id="CHEBI:17775"/>
        <dbReference type="ChEBI" id="CHEBI:57540"/>
        <dbReference type="ChEBI" id="CHEBI:57945"/>
        <dbReference type="EC" id="1.17.1.4"/>
    </reaction>
</comment>
<evidence type="ECO:0000256" key="24">
    <source>
        <dbReference type="ARBA" id="ARBA00049517"/>
    </source>
</evidence>
<evidence type="ECO:0000313" key="28">
    <source>
        <dbReference type="Proteomes" id="UP000719412"/>
    </source>
</evidence>
<reference evidence="27" key="1">
    <citation type="journal article" date="2020" name="J Insects Food Feed">
        <title>The yellow mealworm (Tenebrio molitor) genome: a resource for the emerging insects as food and feed industry.</title>
        <authorList>
            <person name="Eriksson T."/>
            <person name="Andere A."/>
            <person name="Kelstrup H."/>
            <person name="Emery V."/>
            <person name="Picard C."/>
        </authorList>
    </citation>
    <scope>NUCLEOTIDE SEQUENCE</scope>
    <source>
        <strain evidence="27">Stoneville</strain>
        <tissue evidence="27">Whole head</tissue>
    </source>
</reference>
<dbReference type="NCBIfam" id="NF003235">
    <property type="entry name" value="PRK04196.1"/>
    <property type="match status" value="1"/>
</dbReference>
<dbReference type="Gene3D" id="3.30.365.10">
    <property type="entry name" value="Aldehyde oxidase/xanthine dehydrogenase, molybdopterin binding domain"/>
    <property type="match status" value="4"/>
</dbReference>
<dbReference type="GO" id="GO:0005777">
    <property type="term" value="C:peroxisome"/>
    <property type="evidence" value="ECO:0007669"/>
    <property type="project" value="UniProtKB-SubCell"/>
</dbReference>
<keyword evidence="16" id="KW-0408">Iron</keyword>
<dbReference type="InterPro" id="IPR036318">
    <property type="entry name" value="FAD-bd_PCMH-like_sf"/>
</dbReference>
<dbReference type="InterPro" id="IPR041728">
    <property type="entry name" value="GPAT/DHAPAT_LPLAT"/>
</dbReference>
<dbReference type="InterPro" id="IPR002123">
    <property type="entry name" value="Plipid/glycerol_acylTrfase"/>
</dbReference>
<dbReference type="InterPro" id="IPR002888">
    <property type="entry name" value="2Fe-2S-bd"/>
</dbReference>
<evidence type="ECO:0000256" key="14">
    <source>
        <dbReference type="ARBA" id="ARBA00022827"/>
    </source>
</evidence>
<evidence type="ECO:0000256" key="17">
    <source>
        <dbReference type="ARBA" id="ARBA00023014"/>
    </source>
</evidence>
<evidence type="ECO:0000256" key="25">
    <source>
        <dbReference type="ARBA" id="ARBA00054708"/>
    </source>
</evidence>
<comment type="cofactor">
    <cofactor evidence="1">
        <name>Mo-molybdopterin</name>
        <dbReference type="ChEBI" id="CHEBI:71302"/>
    </cofactor>
</comment>
<evidence type="ECO:0000256" key="4">
    <source>
        <dbReference type="ARBA" id="ARBA00006849"/>
    </source>
</evidence>
<dbReference type="Pfam" id="PF03450">
    <property type="entry name" value="CO_deh_flav_C"/>
    <property type="match status" value="1"/>
</dbReference>
<keyword evidence="11" id="KW-0001">2Fe-2S</keyword>
<dbReference type="Pfam" id="PF19277">
    <property type="entry name" value="GPAT_C"/>
    <property type="match status" value="1"/>
</dbReference>
<dbReference type="CDD" id="cd18118">
    <property type="entry name" value="ATP-synt_V_A-type_beta_N"/>
    <property type="match status" value="1"/>
</dbReference>
<evidence type="ECO:0000259" key="26">
    <source>
        <dbReference type="PROSITE" id="PS51387"/>
    </source>
</evidence>
<evidence type="ECO:0000256" key="3">
    <source>
        <dbReference type="ARBA" id="ARBA00004275"/>
    </source>
</evidence>
<keyword evidence="12" id="KW-0479">Metal-binding</keyword>
<dbReference type="PROSITE" id="PS00559">
    <property type="entry name" value="MOLYBDOPTERIN_EUK"/>
    <property type="match status" value="1"/>
</dbReference>
<dbReference type="GO" id="GO:0046034">
    <property type="term" value="P:ATP metabolic process"/>
    <property type="evidence" value="ECO:0007669"/>
    <property type="project" value="InterPro"/>
</dbReference>
<dbReference type="Pfam" id="PF00941">
    <property type="entry name" value="FAD_binding_5"/>
    <property type="match status" value="1"/>
</dbReference>
<dbReference type="Pfam" id="PF00006">
    <property type="entry name" value="ATP-synt_ab"/>
    <property type="match status" value="1"/>
</dbReference>
<evidence type="ECO:0000256" key="15">
    <source>
        <dbReference type="ARBA" id="ARBA00023002"/>
    </source>
</evidence>
<dbReference type="InterPro" id="IPR027417">
    <property type="entry name" value="P-loop_NTPase"/>
</dbReference>
<dbReference type="SUPFAM" id="SSF56176">
    <property type="entry name" value="FAD-binding/transporter-associated domain-like"/>
    <property type="match status" value="1"/>
</dbReference>
<dbReference type="InterPro" id="IPR020003">
    <property type="entry name" value="ATPase_a/bsu_AS"/>
</dbReference>
<comment type="cofactor">
    <cofactor evidence="2">
        <name>FAD</name>
        <dbReference type="ChEBI" id="CHEBI:57692"/>
    </cofactor>
</comment>
<dbReference type="InterPro" id="IPR005723">
    <property type="entry name" value="ATPase_V1-cplx_bsu"/>
</dbReference>
<dbReference type="Pfam" id="PF20256">
    <property type="entry name" value="MoCoBD_2"/>
    <property type="match status" value="1"/>
</dbReference>
<dbReference type="InterPro" id="IPR037165">
    <property type="entry name" value="AldOxase/xan_DH_Mopterin-bd_sf"/>
</dbReference>
<dbReference type="SUPFAM" id="SSF52540">
    <property type="entry name" value="P-loop containing nucleoside triphosphate hydrolases"/>
    <property type="match status" value="1"/>
</dbReference>
<dbReference type="InterPro" id="IPR055190">
    <property type="entry name" value="ATP-synt_VA_C"/>
</dbReference>
<dbReference type="InterPro" id="IPR036683">
    <property type="entry name" value="CO_DH_flav_C_dom_sf"/>
</dbReference>
<keyword evidence="19" id="KW-0406">Ion transport</keyword>
<dbReference type="FunFam" id="1.10.150.120:FF:000001">
    <property type="entry name" value="Aldehyde oxidase 1"/>
    <property type="match status" value="1"/>
</dbReference>
<comment type="similarity">
    <text evidence="4">Belongs to the xanthine dehydrogenase family.</text>
</comment>
<dbReference type="FunFam" id="3.30.365.10:FF:000001">
    <property type="entry name" value="Xanthine dehydrogenase oxidase"/>
    <property type="match status" value="1"/>
</dbReference>
<dbReference type="Pfam" id="PF01799">
    <property type="entry name" value="Fer2_2"/>
    <property type="match status" value="1"/>
</dbReference>
<dbReference type="GO" id="GO:0005506">
    <property type="term" value="F:iron ion binding"/>
    <property type="evidence" value="ECO:0007669"/>
    <property type="project" value="InterPro"/>
</dbReference>
<comment type="caution">
    <text evidence="27">The sequence shown here is derived from an EMBL/GenBank/DDBJ whole genome shotgun (WGS) entry which is preliminary data.</text>
</comment>
<dbReference type="InterPro" id="IPR016208">
    <property type="entry name" value="Ald_Oxase/xanthine_DH-like"/>
</dbReference>
<dbReference type="SUPFAM" id="SSF56003">
    <property type="entry name" value="Molybdenum cofactor-binding domain"/>
    <property type="match status" value="1"/>
</dbReference>
<accession>A0A8J6H3T9</accession>
<feature type="domain" description="FAD-binding PCMH-type" evidence="26">
    <location>
        <begin position="160"/>
        <end position="346"/>
    </location>
</feature>
<dbReference type="NCBIfam" id="TIGR01040">
    <property type="entry name" value="V-ATPase_V1_B"/>
    <property type="match status" value="1"/>
</dbReference>
<dbReference type="InterPro" id="IPR036856">
    <property type="entry name" value="Ald_Oxase/Xan_DH_a/b_sf"/>
</dbReference>
<dbReference type="SUPFAM" id="SSF47741">
    <property type="entry name" value="CO dehydrogenase ISP C-domain like"/>
    <property type="match status" value="1"/>
</dbReference>
<dbReference type="InterPro" id="IPR045520">
    <property type="entry name" value="GPAT/DHAPAT_C"/>
</dbReference>
<dbReference type="InterPro" id="IPR016167">
    <property type="entry name" value="FAD-bd_PCMH_sub1"/>
</dbReference>
<evidence type="ECO:0000256" key="8">
    <source>
        <dbReference type="ARBA" id="ARBA00022448"/>
    </source>
</evidence>
<keyword evidence="10" id="KW-0285">Flavoprotein</keyword>
<dbReference type="HAMAP" id="MF_00310">
    <property type="entry name" value="ATP_synth_B_arch"/>
    <property type="match status" value="1"/>
</dbReference>
<evidence type="ECO:0000256" key="6">
    <source>
        <dbReference type="ARBA" id="ARBA00011738"/>
    </source>
</evidence>
<dbReference type="Pfam" id="PF01553">
    <property type="entry name" value="Acyltransferase"/>
    <property type="match status" value="1"/>
</dbReference>
<dbReference type="Proteomes" id="UP000719412">
    <property type="component" value="Unassembled WGS sequence"/>
</dbReference>
<dbReference type="FunFam" id="3.30.465.10:FF:000004">
    <property type="entry name" value="Xanthine dehydrogenase/oxidase"/>
    <property type="match status" value="1"/>
</dbReference>
<dbReference type="PROSITE" id="PS00152">
    <property type="entry name" value="ATPASE_ALPHA_BETA"/>
    <property type="match status" value="1"/>
</dbReference>
<keyword evidence="17" id="KW-0411">Iron-sulfur</keyword>
<evidence type="ECO:0000256" key="10">
    <source>
        <dbReference type="ARBA" id="ARBA00022630"/>
    </source>
</evidence>
<dbReference type="GO" id="GO:0016746">
    <property type="term" value="F:acyltransferase activity"/>
    <property type="evidence" value="ECO:0007669"/>
    <property type="project" value="InterPro"/>
</dbReference>
<dbReference type="CDD" id="cd07993">
    <property type="entry name" value="LPLAT_DHAPAT-like"/>
    <property type="match status" value="1"/>
</dbReference>
<dbReference type="InterPro" id="IPR004100">
    <property type="entry name" value="ATPase_F1/V1/A1_a/bsu_N"/>
</dbReference>
<reference evidence="27" key="2">
    <citation type="submission" date="2021-08" db="EMBL/GenBank/DDBJ databases">
        <authorList>
            <person name="Eriksson T."/>
        </authorList>
    </citation>
    <scope>NUCLEOTIDE SEQUENCE</scope>
    <source>
        <strain evidence="27">Stoneville</strain>
        <tissue evidence="27">Whole head</tissue>
    </source>
</reference>
<evidence type="ECO:0000256" key="9">
    <source>
        <dbReference type="ARBA" id="ARBA00022505"/>
    </source>
</evidence>
<dbReference type="FunFam" id="3.90.1170.50:FF:000001">
    <property type="entry name" value="Aldehyde oxidase 1"/>
    <property type="match status" value="1"/>
</dbReference>
<dbReference type="InterPro" id="IPR022407">
    <property type="entry name" value="OxRdtase_Mopterin_BS"/>
</dbReference>
<dbReference type="FunFam" id="3.30.43.10:FF:000001">
    <property type="entry name" value="Xanthine dehydrogenase/oxidase"/>
    <property type="match status" value="1"/>
</dbReference>
<dbReference type="Gene3D" id="3.30.465.10">
    <property type="match status" value="1"/>
</dbReference>
<dbReference type="GO" id="GO:0071949">
    <property type="term" value="F:FAD binding"/>
    <property type="evidence" value="ECO:0007669"/>
    <property type="project" value="InterPro"/>
</dbReference>
<dbReference type="InterPro" id="IPR016166">
    <property type="entry name" value="FAD-bd_PCMH"/>
</dbReference>
<name>A0A8J6H3T9_TENMO</name>
<keyword evidence="15" id="KW-0560">Oxidoreductase</keyword>
<comment type="cofactor">
    <cofactor evidence="21">
        <name>[2Fe-2S] cluster</name>
        <dbReference type="ChEBI" id="CHEBI:190135"/>
    </cofactor>
</comment>
<dbReference type="Gene3D" id="3.40.50.12240">
    <property type="match status" value="1"/>
</dbReference>
<dbReference type="PROSITE" id="PS51387">
    <property type="entry name" value="FAD_PCMH"/>
    <property type="match status" value="1"/>
</dbReference>
<evidence type="ECO:0000256" key="2">
    <source>
        <dbReference type="ARBA" id="ARBA00001974"/>
    </source>
</evidence>
<dbReference type="PANTHER" id="PTHR45444:SF3">
    <property type="entry name" value="XANTHINE DEHYDROGENASE"/>
    <property type="match status" value="1"/>
</dbReference>
<dbReference type="InterPro" id="IPR002346">
    <property type="entry name" value="Mopterin_DH_FAD-bd"/>
</dbReference>
<dbReference type="CDD" id="cd01135">
    <property type="entry name" value="V_A-ATPase_B"/>
    <property type="match status" value="1"/>
</dbReference>
<keyword evidence="18" id="KW-0520">NAD</keyword>
<evidence type="ECO:0000256" key="23">
    <source>
        <dbReference type="ARBA" id="ARBA00049017"/>
    </source>
</evidence>
<dbReference type="SUPFAM" id="SSF55447">
    <property type="entry name" value="CO dehydrogenase flavoprotein C-terminal domain-like"/>
    <property type="match status" value="1"/>
</dbReference>
<evidence type="ECO:0000256" key="21">
    <source>
        <dbReference type="ARBA" id="ARBA00034078"/>
    </source>
</evidence>
<dbReference type="FunFam" id="3.30.365.10:FF:000003">
    <property type="entry name" value="Aldehyde oxidase 1"/>
    <property type="match status" value="1"/>
</dbReference>
<dbReference type="GO" id="GO:0051537">
    <property type="term" value="F:2 iron, 2 sulfur cluster binding"/>
    <property type="evidence" value="ECO:0007669"/>
    <property type="project" value="UniProtKB-KW"/>
</dbReference>
<evidence type="ECO:0000256" key="1">
    <source>
        <dbReference type="ARBA" id="ARBA00001924"/>
    </source>
</evidence>
<dbReference type="InterPro" id="IPR016169">
    <property type="entry name" value="FAD-bd_PCMH_sub2"/>
</dbReference>
<dbReference type="FunFam" id="3.40.50.12240:FF:000001">
    <property type="entry name" value="V-type proton ATPase subunit B, brain"/>
    <property type="match status" value="1"/>
</dbReference>
<dbReference type="Gene3D" id="3.90.1170.50">
    <property type="entry name" value="Aldehyde oxidase/xanthine dehydrogenase, a/b hammerhead"/>
    <property type="match status" value="1"/>
</dbReference>
<dbReference type="SMART" id="SM01092">
    <property type="entry name" value="CO_deh_flav_C"/>
    <property type="match status" value="1"/>
</dbReference>
<keyword evidence="14" id="KW-0274">FAD</keyword>
<dbReference type="GO" id="GO:0005524">
    <property type="term" value="F:ATP binding"/>
    <property type="evidence" value="ECO:0007669"/>
    <property type="project" value="InterPro"/>
</dbReference>
<dbReference type="InterPro" id="IPR036884">
    <property type="entry name" value="2Fe-2S-bd_dom_sf"/>
</dbReference>
<keyword evidence="9" id="KW-0500">Molybdenum</keyword>
<evidence type="ECO:0000256" key="22">
    <source>
        <dbReference type="ARBA" id="ARBA00046957"/>
    </source>
</evidence>
<organism evidence="27 28">
    <name type="scientific">Tenebrio molitor</name>
    <name type="common">Yellow mealworm beetle</name>
    <dbReference type="NCBI Taxonomy" id="7067"/>
    <lineage>
        <taxon>Eukaryota</taxon>
        <taxon>Metazoa</taxon>
        <taxon>Ecdysozoa</taxon>
        <taxon>Arthropoda</taxon>
        <taxon>Hexapoda</taxon>
        <taxon>Insecta</taxon>
        <taxon>Pterygota</taxon>
        <taxon>Neoptera</taxon>
        <taxon>Endopterygota</taxon>
        <taxon>Coleoptera</taxon>
        <taxon>Polyphaga</taxon>
        <taxon>Cucujiformia</taxon>
        <taxon>Tenebrionidae</taxon>
        <taxon>Tenebrio</taxon>
    </lineage>
</organism>
<evidence type="ECO:0000256" key="20">
    <source>
        <dbReference type="ARBA" id="ARBA00023140"/>
    </source>
</evidence>
<dbReference type="FunFam" id="3.30.365.10:FF:000004">
    <property type="entry name" value="Xanthine dehydrogenase oxidase"/>
    <property type="match status" value="1"/>
</dbReference>
<comment type="subunit">
    <text evidence="6">Homodimer.</text>
</comment>
<dbReference type="Pfam" id="PF02874">
    <property type="entry name" value="ATP-synt_ab_N"/>
    <property type="match status" value="1"/>
</dbReference>
<dbReference type="InterPro" id="IPR000674">
    <property type="entry name" value="Ald_Oxase/Xan_DH_a/b"/>
</dbReference>
<dbReference type="SMART" id="SM01008">
    <property type="entry name" value="Ald_Xan_dh_C"/>
    <property type="match status" value="1"/>
</dbReference>
<evidence type="ECO:0000256" key="13">
    <source>
        <dbReference type="ARBA" id="ARBA00022781"/>
    </source>
</evidence>
<evidence type="ECO:0000256" key="12">
    <source>
        <dbReference type="ARBA" id="ARBA00022723"/>
    </source>
</evidence>
<comment type="function">
    <text evidence="25">Non-catalytic subunit of the V1 complex of vacuolar(H+)-ATPase (V-ATPase), a multisubunit enzyme composed of a peripheral complex (V1) that hydrolyzes ATP and a membrane integral complex (V0) that translocates protons. V-ATPase is responsible for acidifying and maintaining the pH of intracellular compartments and in some cell types, is targeted to the plasma membrane, where it is responsible for acidifying the extracellular environment. Essential for the proper assembly and activity of V-ATPase.</text>
</comment>
<sequence>MHGLAVTTVEGIGSTKTKLHPVQERIAKSHGSQCGFCTPGIVMSMYTLLRNSPKPTMNEMEVAFQGNLCRCTGYRPIIEGYKTFTEEWELIQNSNKINGQQMNGCAMGDKCCKLQNDVVKVSEEVLFKASEFTPYDVSQEPIFPPELKLTDEYDRQYLVVKGNNVTWYRPTKLSELLDLKQEFPNAKVVVGNTEIGVETKFKHMVYPIIVQPTLVPEMVAMSSNEKGVRIGASVTLIEVENYLKNEIRQQPEEKTRIFKTIINMLNWFAGKQIRSVGAIGSNIMTGSPISDMLPILMANEVVLELESKNNGTREVLLDEHFFTGYRKTVVKPEEILLAIHIPYTNPDRYCYAYKQARRREDDIAIVNAAINVTFEPKSDIISDINLGFGGMSFKTVTAPKTRLKLKGLPWNRNTLEIAFTSLQNDLPLDPGAPGGMIQYRKSLTLSLFFKAFLAISADLQKYVPHIKIDKRELSGIEGFHSKKYKSSQYFSVVPQTQEKRDALQRPIVHMSAYKQATGEAVYCDDIPFFENELYLAYVTSTKAHAKILSIDPSEALAMEGVYNFVSAKDIDEKHNLFGSIVHDEKVFYNDKVTSQGQIIGGIVAVDQNTAQKAARRVKIQYEEIHPVVITIPDAIKYNSFFGNPHKIIKKGDIDKTLKEAPHVLEGECQMGGQEHFYLETQCVVAVPKKEDNEIELYSSTQNPSEVAAMLAEVLGIQQNKIAVRVKRLGGGFGGKESKAMIVAVPVAVAAVKLNRPVRCMLDRDEDIVMTGGRHPFMMKYKVAFDDQGKILGIHIKIYNNCGYSVDLSPSVLERAMTHFENSYRIPVVHVEGYLCKTNLPSNTAFRGFGGPQGMFAAECILQDIADYLKKDPIVLSELNLYKEGDITHYNQKLINCTIDKCWNECMQSSSYYQKRKEVERFNTENRFKKRGLSVLPTKYGIAFTAPHLNQAGALILVYNDGSVLLSHGGIEMGQGLYTKMIQVASRSLEIPVEKIHTVETSTDKVPNTSPTAASSGSDLNGMAVMEACNVIKERLRPYKEANPKGTWEEWVKKAYFDRVSLSATGFHRTPDVGYDWETGKGNMFNYYTYGAACCEVEIDTLTGDHEVRTIDIVMDLGESLNPAIDIGQIEGAFMQGYGLFVLEELVYSPTGTNYTRGPGTYKLPGFGDIPGEFNVSLLKGVSNPRAVYSSKAVGEPPLFLGCAVFFALKDAIKAARKENGYDPINFKLDSPATSARIRMACQDNITSKTKLIIYSPWTLSEQVVIADFGRAVEDVLLKMSHPTNISGKQATREQVLAVCRDFVSQPRLTYKTVTGVNGPLVILDDVKFPKFNEIVQLKLSDGSIRSGQVLEVSGSKAVVQVFEGTSGIDAKHTVCEFTGDILRTPVSEDMLGRVFNGSGKPIDKGPPILAEDFLDIQGQPINPWSRIYPEEMIQTGISAIDVMNSIARGQKIPIFSAAGLPHNEIAAQICRQAGLVKVPGKSVLDDHEDNFAIVFAAMGVNMETARFFKQDFEENGSMENVCLFLNLANDPTIERIITPRLALTAAEFMAYQCEKHVLVILTDMSSYAEALREVSAAREEVPGRRGFPGYMYTDLATIYERAGRVEGRNGSITQIPILTMPNDDITHPIPDLTGYITEGQIYVDRQLHNRQIYPPINVLPSLSRLMKSAIGEGMTRKDHSDVSNQLYACYAIGKDVQAMKAVVGEEALTPDDLLYLEFLSKFEKNFITQEDVVPVYSGTDASYYQLELSAPNSWINPFHEKLFEYSGCRLPQRHSIRLPRVRQSVHFLEHPQLLFELAASDPILDSRRLISGLFYDPDDFVFAEIVHGTTLLLHVHCSHIVQKLGCNLCTPHICKCNAKVDEIGTHGLSCFKSSGRFSRHTEINSIINRSLTSIHVNSTLEPNGLSQNDGKRPDGMTLVPWIKGQPLVWDVTVVDTLADSYVLKSSEVSGFAAEMACRRKHSKYSSIISSNYVFKGLAFETLGPWCKEAIDFINVIGNRLIAESGDSKSKKFLFERISLAIQRGNAASIRGTFPDSAILSEIFSIAGTVHSILGAPLPPSTSEPTSPNIERVTAAGSHCFIVRAPLPAAEALPIFYADILKILENMINKMVDIVTNRIFDTFNRFSPKENHQTDSLTTISQLKRFSKEQQLRKKNFFKDDAKDRETHLFDIKENVAEVETPPSRPLMGLSCDYCTSVSRESLVNKTTEKFALNNILDHTPTIQKNGFFQRTFPHLNQVYQLKKFDYPQVAEVVLKDDRLKRATEKTALQQFADSEKNDDEFYQELLKNNHKRAHKLLYGMRSTLSDFLLRFTSWVLYKLLPCFLSCVVAHPGQINMLKEAGKTSLPLIFLPLHRSHLDYILISFILLNNNVRSPLVAAGDNLRIPFFGSLLRGLGAFFIKRRIDPIMGRKDFLYKAVLHTYMNECLRAGHNMEFFLEGGRTRTGKPCMPKYGILSVIVEAFMDGTIEDALLVPVSVNYEKLVDGNFVREQLGQPKEMETFGAAIKGIWHVLNSDYGMMRIDFNQPFSLRELVKTFNQSKKVPANGLKKLLKSNPSTTSLYGTDVVSDEHKSLVESISKHIIYDCAKSTSAMSTNALAFLLLTKFREGATIKELVSALDSLRNELDQARKDLGFTGDSIDVVNYAVELLGPGLVRKEKVNGEDIIKPIAILPNVIELTYYSNTLVTHFALESIVAIAIHIVANAAGRVSHLELIETVLDLCSLLQYEFILCKPCQNLEHVVLGCLDDLNVRHNIFVAAENDTEQVARSKRIARQFDDDDLDEAATEKPYVLSSETSAVEHINFLRGLLMPLIETYAVTAFTLEKLVGRSLLENELISNILNEIRLQLSQGSLEYEESVSVDPIKNALKLYQKWDILECHAENKLRLYYLKENQDNTESVNLLYQRINKFRQSPKN</sequence>
<proteinExistence type="inferred from homology"/>
<evidence type="ECO:0000256" key="11">
    <source>
        <dbReference type="ARBA" id="ARBA00022714"/>
    </source>
</evidence>
<comment type="subunit">
    <text evidence="22">V-ATPase is a heteromultimeric enzyme made up of two complexes: the ATP-hydrolytic V1 complex and the proton translocation V0 complex. The V1 complex consists of three catalytic AB heterodimers that form a heterohexamer, three peripheral stalks each consisting of EG heterodimers, one central rotor including subunits D and F, and the regulatory subunits C and H. The proton translocation complex V0 consists of the proton transport subunit a, a ring of proteolipid subunits c9c'', rotary subunit d, subunits e and f, and the accessory subunits VhaAC45 and ATP6AP2.</text>
</comment>
<dbReference type="InterPro" id="IPR005107">
    <property type="entry name" value="CO_DH_flav_C"/>
</dbReference>
<dbReference type="SUPFAM" id="SSF69593">
    <property type="entry name" value="Glycerol-3-phosphate (1)-acyltransferase"/>
    <property type="match status" value="1"/>
</dbReference>
<evidence type="ECO:0000256" key="19">
    <source>
        <dbReference type="ARBA" id="ARBA00023065"/>
    </source>
</evidence>